<comment type="subcellular location">
    <subcellularLocation>
        <location evidence="1">Cell membrane</location>
        <topology evidence="1">Peripheral membrane protein</topology>
        <orientation evidence="1">Cytoplasmic side</orientation>
    </subcellularLocation>
    <subcellularLocation>
        <location evidence="1">Cell projection</location>
        <location evidence="1">Growth cone membrane</location>
        <topology evidence="1">Peripheral membrane protein</topology>
        <orientation evidence="1">Cytoplasmic side</orientation>
    </subcellularLocation>
    <subcellularLocation>
        <location evidence="1">Synapse</location>
    </subcellularLocation>
    <subcellularLocation>
        <location evidence="1">Cell projection</location>
        <location evidence="1">Filopodium membrane</location>
        <topology evidence="1">Peripheral membrane protein</topology>
    </subcellularLocation>
</comment>
<reference evidence="4" key="2">
    <citation type="submission" date="2025-08" db="UniProtKB">
        <authorList>
            <consortium name="Ensembl"/>
        </authorList>
    </citation>
    <scope>IDENTIFICATION</scope>
</reference>
<feature type="region of interest" description="Disordered" evidence="2">
    <location>
        <begin position="79"/>
        <end position="298"/>
    </location>
</feature>
<feature type="compositionally biased region" description="Acidic residues" evidence="2">
    <location>
        <begin position="604"/>
        <end position="617"/>
    </location>
</feature>
<evidence type="ECO:0000256" key="1">
    <source>
        <dbReference type="RuleBase" id="RU368113"/>
    </source>
</evidence>
<keyword evidence="1" id="KW-0966">Cell projection</keyword>
<dbReference type="Ensembl" id="ENSPNAT00000083012.1">
    <property type="protein sequence ID" value="ENSPNAP00000072963.1"/>
    <property type="gene ID" value="ENSPNAG00000031672.1"/>
</dbReference>
<dbReference type="SUPFAM" id="SSF47391">
    <property type="entry name" value="Dimerization-anchoring domain of cAMP-dependent PK regulatory subunit"/>
    <property type="match status" value="1"/>
</dbReference>
<feature type="compositionally biased region" description="Basic and acidic residues" evidence="2">
    <location>
        <begin position="557"/>
        <end position="579"/>
    </location>
</feature>
<dbReference type="InterPro" id="IPR001422">
    <property type="entry name" value="Neuromodulin"/>
</dbReference>
<dbReference type="CDD" id="cd12100">
    <property type="entry name" value="DD_CABYR_SP17"/>
    <property type="match status" value="1"/>
</dbReference>
<keyword evidence="1" id="KW-0770">Synapse</keyword>
<dbReference type="PANTHER" id="PTHR10699">
    <property type="entry name" value="NEUROMODULIN"/>
    <property type="match status" value="1"/>
</dbReference>
<feature type="compositionally biased region" description="Basic and acidic residues" evidence="2">
    <location>
        <begin position="205"/>
        <end position="217"/>
    </location>
</feature>
<comment type="function">
    <text evidence="1">This protein is associated with nerve growth. It is a major component of the motile 'growth cones' that form the tips of elongating axons. Plays a role in axonal and dendritic filopodia induction.</text>
</comment>
<dbReference type="GeneTree" id="ENSGT00440000039324"/>
<comment type="subunit">
    <text evidence="1">Binds calmodulin with a greater affinity in the absence of Ca(2+) than in its presence.</text>
</comment>
<keyword evidence="1" id="KW-0472">Membrane</keyword>
<gene>
    <name evidence="4" type="primary">SPA17</name>
</gene>
<dbReference type="GO" id="GO:0032584">
    <property type="term" value="C:growth cone membrane"/>
    <property type="evidence" value="ECO:0007669"/>
    <property type="project" value="UniProtKB-SubCell"/>
</dbReference>
<organism evidence="4 5">
    <name type="scientific">Pygocentrus nattereri</name>
    <name type="common">Red-bellied piranha</name>
    <dbReference type="NCBI Taxonomy" id="42514"/>
    <lineage>
        <taxon>Eukaryota</taxon>
        <taxon>Metazoa</taxon>
        <taxon>Chordata</taxon>
        <taxon>Craniata</taxon>
        <taxon>Vertebrata</taxon>
        <taxon>Euteleostomi</taxon>
        <taxon>Actinopterygii</taxon>
        <taxon>Neopterygii</taxon>
        <taxon>Teleostei</taxon>
        <taxon>Ostariophysi</taxon>
        <taxon>Characiformes</taxon>
        <taxon>Characoidei</taxon>
        <taxon>Pygocentrus</taxon>
    </lineage>
</organism>
<dbReference type="CDD" id="cd23767">
    <property type="entry name" value="IQCD"/>
    <property type="match status" value="1"/>
</dbReference>
<evidence type="ECO:0000313" key="4">
    <source>
        <dbReference type="Ensembl" id="ENSPNAP00000072963.1"/>
    </source>
</evidence>
<dbReference type="Pfam" id="PF00612">
    <property type="entry name" value="IQ"/>
    <property type="match status" value="1"/>
</dbReference>
<dbReference type="GO" id="GO:0005516">
    <property type="term" value="F:calmodulin binding"/>
    <property type="evidence" value="ECO:0007669"/>
    <property type="project" value="UniProtKB-UniRule"/>
</dbReference>
<keyword evidence="1" id="KW-0597">Phosphoprotein</keyword>
<keyword evidence="1" id="KW-0564">Palmitate</keyword>
<feature type="compositionally biased region" description="Polar residues" evidence="2">
    <location>
        <begin position="110"/>
        <end position="126"/>
    </location>
</feature>
<keyword evidence="1" id="KW-0217">Developmental protein</keyword>
<feature type="compositionally biased region" description="Polar residues" evidence="2">
    <location>
        <begin position="238"/>
        <end position="256"/>
    </location>
</feature>
<dbReference type="InterPro" id="IPR000048">
    <property type="entry name" value="IQ_motif_EF-hand-BS"/>
</dbReference>
<keyword evidence="1" id="KW-0112">Calmodulin-binding</keyword>
<feature type="region of interest" description="Disordered" evidence="2">
    <location>
        <begin position="332"/>
        <end position="375"/>
    </location>
</feature>
<name>A0AAR2L8P0_PYGNA</name>
<sequence>MSVPFSNTNLRVPRGFGNILEGLAREVLREQPEDIPTFSAVYFTALLKQREESGLDPAEWGARLEDRFYNNHTFKAESLENGDPIIQPALSSSPSSETPDASKDEEKLEPQQSNELDNKVDNQSGETDPGPTAEISYRGTADVDICAEELQEVEIKEQGETGEVDEEKETADKEIEPTPLSSYRGLADVDVCAEELQSTLQEDDPANKDTESSRDMIDASLTGVSESPKPVLDEQELSKSQDVPYSHDTLTLTGNESPEHTEQDAAEELNDFSNSEKPVALPVEDVEETDDLSEEDQNTLSEMTDTLFEEPEGENSHFKHFGLNKAAENITVPEVGDTFEETSRDRAEQETENWEPKDALAETEAMDESLSSLEKDNSNIASAENEHFANIASEVQEEDDCDCIDKSEVIADEVMSTDHQGAFEMEEDVKSNDEENDLLQSSADAPVERLGALESNTSLIDTSTEEMKEDNLRRISQQELPESEDHIGSDDQEGNGISGTEMKEDHLFGDTITQEVEGASQSPTPEETEVIHADSQGLKIEETETDIDQEEQPDPQQDIKQESEDKEMENPESKSDQQVRRNKISVRCSLSLSLPLSNSLSQPQEEEDIMDIPLDDPEANKAATKIQAGFRGHMTRKKLKPGDKPGEEVSSSGEALNGSQGDTGSEAFGLDSLFCFQELALHPQTFEYQLVF</sequence>
<proteinExistence type="inferred from homology"/>
<dbReference type="InterPro" id="IPR003117">
    <property type="entry name" value="cAMP_dep_PK_reg_su_I/II_a/b"/>
</dbReference>
<dbReference type="GO" id="GO:0040008">
    <property type="term" value="P:regulation of growth"/>
    <property type="evidence" value="ECO:0007669"/>
    <property type="project" value="UniProtKB-UniRule"/>
</dbReference>
<dbReference type="SMART" id="SM00394">
    <property type="entry name" value="RIIa"/>
    <property type="match status" value="1"/>
</dbReference>
<dbReference type="AlphaFoldDB" id="A0AAR2L8P0"/>
<comment type="similarity">
    <text evidence="1">Belongs to the neuromodulin family.</text>
</comment>
<feature type="compositionally biased region" description="Acidic residues" evidence="2">
    <location>
        <begin position="543"/>
        <end position="553"/>
    </location>
</feature>
<feature type="compositionally biased region" description="Acidic residues" evidence="2">
    <location>
        <begin position="160"/>
        <end position="169"/>
    </location>
</feature>
<feature type="compositionally biased region" description="Acidic residues" evidence="2">
    <location>
        <begin position="284"/>
        <end position="297"/>
    </location>
</feature>
<dbReference type="SMART" id="SM00015">
    <property type="entry name" value="IQ"/>
    <property type="match status" value="1"/>
</dbReference>
<accession>A0AAR2L8P0</accession>
<evidence type="ECO:0000259" key="3">
    <source>
        <dbReference type="SMART" id="SM00394"/>
    </source>
</evidence>
<dbReference type="Proteomes" id="UP001501920">
    <property type="component" value="Chromosome 17"/>
</dbReference>
<dbReference type="GO" id="GO:0031527">
    <property type="term" value="C:filopodium membrane"/>
    <property type="evidence" value="ECO:0007669"/>
    <property type="project" value="UniProtKB-SubCell"/>
</dbReference>
<keyword evidence="1" id="KW-0341">Growth regulation</keyword>
<keyword evidence="1" id="KW-0524">Neurogenesis</keyword>
<evidence type="ECO:0000313" key="5">
    <source>
        <dbReference type="Proteomes" id="UP001501920"/>
    </source>
</evidence>
<keyword evidence="5" id="KW-1185">Reference proteome</keyword>
<dbReference type="PRINTS" id="PR00215">
    <property type="entry name" value="NEUROMODULIN"/>
</dbReference>
<dbReference type="GO" id="GO:0007399">
    <property type="term" value="P:nervous system development"/>
    <property type="evidence" value="ECO:0007669"/>
    <property type="project" value="UniProtKB-KW"/>
</dbReference>
<dbReference type="InterPro" id="IPR047579">
    <property type="entry name" value="DD_CABYR_SP17"/>
</dbReference>
<keyword evidence="1" id="KW-1003">Cell membrane</keyword>
<keyword evidence="1" id="KW-0449">Lipoprotein</keyword>
<keyword evidence="1" id="KW-0221">Differentiation</keyword>
<dbReference type="Pfam" id="PF02197">
    <property type="entry name" value="RIIa"/>
    <property type="match status" value="1"/>
</dbReference>
<evidence type="ECO:0000256" key="2">
    <source>
        <dbReference type="SAM" id="MobiDB-lite"/>
    </source>
</evidence>
<reference evidence="4" key="3">
    <citation type="submission" date="2025-09" db="UniProtKB">
        <authorList>
            <consortium name="Ensembl"/>
        </authorList>
    </citation>
    <scope>IDENTIFICATION</scope>
</reference>
<feature type="compositionally biased region" description="Basic and acidic residues" evidence="2">
    <location>
        <begin position="100"/>
        <end position="109"/>
    </location>
</feature>
<feature type="region of interest" description="Disordered" evidence="2">
    <location>
        <begin position="594"/>
        <end position="663"/>
    </location>
</feature>
<feature type="domain" description="RIIa" evidence="3">
    <location>
        <begin position="14"/>
        <end position="51"/>
    </location>
</feature>
<protein>
    <recommendedName>
        <fullName evidence="1">Neuromodulin</fullName>
    </recommendedName>
    <alternativeName>
        <fullName evidence="1">Axonal membrane protein GAP-43</fullName>
    </alternativeName>
    <alternativeName>
        <fullName evidence="1">Growth-associated protein 43</fullName>
    </alternativeName>
</protein>
<dbReference type="Gene3D" id="1.20.890.10">
    <property type="entry name" value="cAMP-dependent protein kinase regulatory subunit, dimerization-anchoring domain"/>
    <property type="match status" value="1"/>
</dbReference>
<feature type="compositionally biased region" description="Polar residues" evidence="2">
    <location>
        <begin position="649"/>
        <end position="663"/>
    </location>
</feature>
<feature type="compositionally biased region" description="Basic and acidic residues" evidence="2">
    <location>
        <begin position="341"/>
        <end position="360"/>
    </location>
</feature>
<dbReference type="GO" id="GO:0045202">
    <property type="term" value="C:synapse"/>
    <property type="evidence" value="ECO:0007669"/>
    <property type="project" value="UniProtKB-SubCell"/>
</dbReference>
<comment type="PTM">
    <text evidence="1">Palmitoylated. Palmitoylation is essential for plasma membrane association.</text>
</comment>
<feature type="compositionally biased region" description="Polar residues" evidence="2">
    <location>
        <begin position="511"/>
        <end position="525"/>
    </location>
</feature>
<dbReference type="GO" id="GO:0030154">
    <property type="term" value="P:cell differentiation"/>
    <property type="evidence" value="ECO:0007669"/>
    <property type="project" value="UniProtKB-KW"/>
</dbReference>
<feature type="region of interest" description="Disordered" evidence="2">
    <location>
        <begin position="418"/>
        <end position="582"/>
    </location>
</feature>
<reference evidence="4 5" key="1">
    <citation type="submission" date="2020-10" db="EMBL/GenBank/DDBJ databases">
        <title>Pygocentrus nattereri (red-bellied piranha) genome, fPygNat1, primary haplotype.</title>
        <authorList>
            <person name="Myers G."/>
            <person name="Meyer A."/>
            <person name="Karagic N."/>
            <person name="Pippel M."/>
            <person name="Winkler S."/>
            <person name="Tracey A."/>
            <person name="Wood J."/>
            <person name="Formenti G."/>
            <person name="Howe K."/>
            <person name="Fedrigo O."/>
            <person name="Jarvis E.D."/>
        </authorList>
    </citation>
    <scope>NUCLEOTIDE SEQUENCE [LARGE SCALE GENOMIC DNA]</scope>
</reference>
<dbReference type="PANTHER" id="PTHR10699:SF16">
    <property type="entry name" value="SPERM SURFACE PROTEIN SP17"/>
    <property type="match status" value="1"/>
</dbReference>
<dbReference type="PROSITE" id="PS50096">
    <property type="entry name" value="IQ"/>
    <property type="match status" value="1"/>
</dbReference>